<keyword evidence="2" id="KW-1185">Reference proteome</keyword>
<organism evidence="1 2">
    <name type="scientific">Stephania cephalantha</name>
    <dbReference type="NCBI Taxonomy" id="152367"/>
    <lineage>
        <taxon>Eukaryota</taxon>
        <taxon>Viridiplantae</taxon>
        <taxon>Streptophyta</taxon>
        <taxon>Embryophyta</taxon>
        <taxon>Tracheophyta</taxon>
        <taxon>Spermatophyta</taxon>
        <taxon>Magnoliopsida</taxon>
        <taxon>Ranunculales</taxon>
        <taxon>Menispermaceae</taxon>
        <taxon>Menispermoideae</taxon>
        <taxon>Cissampelideae</taxon>
        <taxon>Stephania</taxon>
    </lineage>
</organism>
<comment type="caution">
    <text evidence="1">The sequence shown here is derived from an EMBL/GenBank/DDBJ whole genome shotgun (WGS) entry which is preliminary data.</text>
</comment>
<gene>
    <name evidence="1" type="ORF">Scep_014769</name>
</gene>
<evidence type="ECO:0000313" key="1">
    <source>
        <dbReference type="EMBL" id="KAK9125923.1"/>
    </source>
</evidence>
<reference evidence="1 2" key="1">
    <citation type="submission" date="2024-01" db="EMBL/GenBank/DDBJ databases">
        <title>Genome assemblies of Stephania.</title>
        <authorList>
            <person name="Yang L."/>
        </authorList>
    </citation>
    <scope>NUCLEOTIDE SEQUENCE [LARGE SCALE GENOMIC DNA]</scope>
    <source>
        <strain evidence="1">JXDWG</strain>
        <tissue evidence="1">Leaf</tissue>
    </source>
</reference>
<dbReference type="AlphaFoldDB" id="A0AAP0J1Y4"/>
<dbReference type="Proteomes" id="UP001419268">
    <property type="component" value="Unassembled WGS sequence"/>
</dbReference>
<accession>A0AAP0J1Y4</accession>
<sequence>MADPGKDTEGLLIRFFLTHLKATRHQGILMVNKQKDVDYASDLDKDRSIYV</sequence>
<evidence type="ECO:0000313" key="2">
    <source>
        <dbReference type="Proteomes" id="UP001419268"/>
    </source>
</evidence>
<protein>
    <submittedName>
        <fullName evidence="1">Uncharacterized protein</fullName>
    </submittedName>
</protein>
<name>A0AAP0J1Y4_9MAGN</name>
<dbReference type="EMBL" id="JBBNAG010000006">
    <property type="protein sequence ID" value="KAK9125923.1"/>
    <property type="molecule type" value="Genomic_DNA"/>
</dbReference>
<proteinExistence type="predicted"/>